<protein>
    <submittedName>
        <fullName evidence="2">N-acetyltransferase</fullName>
    </submittedName>
</protein>
<gene>
    <name evidence="2" type="ORF">GCM10007140_12450</name>
</gene>
<dbReference type="InterPro" id="IPR016181">
    <property type="entry name" value="Acyl_CoA_acyltransferase"/>
</dbReference>
<accession>A0A917EPT0</accession>
<dbReference type="Pfam" id="PF00583">
    <property type="entry name" value="Acetyltransf_1"/>
    <property type="match status" value="1"/>
</dbReference>
<dbReference type="RefSeq" id="WP_188387528.1">
    <property type="nucleotide sequence ID" value="NZ_BMFK01000001.1"/>
</dbReference>
<evidence type="ECO:0000313" key="3">
    <source>
        <dbReference type="Proteomes" id="UP000605259"/>
    </source>
</evidence>
<dbReference type="Gene3D" id="3.40.630.30">
    <property type="match status" value="1"/>
</dbReference>
<evidence type="ECO:0000313" key="2">
    <source>
        <dbReference type="EMBL" id="GGE63727.1"/>
    </source>
</evidence>
<evidence type="ECO:0000259" key="1">
    <source>
        <dbReference type="PROSITE" id="PS51186"/>
    </source>
</evidence>
<keyword evidence="3" id="KW-1185">Reference proteome</keyword>
<comment type="caution">
    <text evidence="2">The sequence shown here is derived from an EMBL/GenBank/DDBJ whole genome shotgun (WGS) entry which is preliminary data.</text>
</comment>
<sequence length="182" mass="20804">MGEILIRRPLVTDIGELHGFFRTVIEDTFAKNGLADLVHDIEGEIEGKKKCLKSDFDSKGEERYFLLGIDSESNKIIGSIEYGPAREIVVKETNGELKDVVEVGTVFVLPDYQKNGIGTLMWNEVLRTLSNRGIHEFCLDSGYTTAQKIWGRKFGMPDYLLKDYWGEGHDHMIWRRTIKSMD</sequence>
<dbReference type="PROSITE" id="PS51186">
    <property type="entry name" value="GNAT"/>
    <property type="match status" value="1"/>
</dbReference>
<reference evidence="2" key="1">
    <citation type="journal article" date="2014" name="Int. J. Syst. Evol. Microbiol.">
        <title>Complete genome sequence of Corynebacterium casei LMG S-19264T (=DSM 44701T), isolated from a smear-ripened cheese.</title>
        <authorList>
            <consortium name="US DOE Joint Genome Institute (JGI-PGF)"/>
            <person name="Walter F."/>
            <person name="Albersmeier A."/>
            <person name="Kalinowski J."/>
            <person name="Ruckert C."/>
        </authorList>
    </citation>
    <scope>NUCLEOTIDE SEQUENCE</scope>
    <source>
        <strain evidence="2">CGMCC 1.12698</strain>
    </source>
</reference>
<dbReference type="EMBL" id="BMFK01000001">
    <property type="protein sequence ID" value="GGE63727.1"/>
    <property type="molecule type" value="Genomic_DNA"/>
</dbReference>
<feature type="domain" description="N-acetyltransferase" evidence="1">
    <location>
        <begin position="4"/>
        <end position="179"/>
    </location>
</feature>
<dbReference type="InterPro" id="IPR000182">
    <property type="entry name" value="GNAT_dom"/>
</dbReference>
<dbReference type="Proteomes" id="UP000605259">
    <property type="component" value="Unassembled WGS sequence"/>
</dbReference>
<name>A0A917EPT0_9BACI</name>
<dbReference type="GO" id="GO:0016747">
    <property type="term" value="F:acyltransferase activity, transferring groups other than amino-acyl groups"/>
    <property type="evidence" value="ECO:0007669"/>
    <property type="project" value="InterPro"/>
</dbReference>
<proteinExistence type="predicted"/>
<dbReference type="SUPFAM" id="SSF55729">
    <property type="entry name" value="Acyl-CoA N-acyltransferases (Nat)"/>
    <property type="match status" value="1"/>
</dbReference>
<organism evidence="2 3">
    <name type="scientific">Priestia taiwanensis</name>
    <dbReference type="NCBI Taxonomy" id="1347902"/>
    <lineage>
        <taxon>Bacteria</taxon>
        <taxon>Bacillati</taxon>
        <taxon>Bacillota</taxon>
        <taxon>Bacilli</taxon>
        <taxon>Bacillales</taxon>
        <taxon>Bacillaceae</taxon>
        <taxon>Priestia</taxon>
    </lineage>
</organism>
<reference evidence="2" key="2">
    <citation type="submission" date="2020-09" db="EMBL/GenBank/DDBJ databases">
        <authorList>
            <person name="Sun Q."/>
            <person name="Zhou Y."/>
        </authorList>
    </citation>
    <scope>NUCLEOTIDE SEQUENCE</scope>
    <source>
        <strain evidence="2">CGMCC 1.12698</strain>
    </source>
</reference>
<dbReference type="CDD" id="cd04301">
    <property type="entry name" value="NAT_SF"/>
    <property type="match status" value="1"/>
</dbReference>
<dbReference type="AlphaFoldDB" id="A0A917EPT0"/>